<dbReference type="Gene3D" id="3.40.630.30">
    <property type="match status" value="1"/>
</dbReference>
<sequence length="145" mass="16763">MQSMGEPAGLVESRLKNGDEVFGWLDGDRIVCFGWVTYRKRALGLVRFQDKHGRVFLYNFHTSEDYRGRGLYPALLIKIRQVLGCDLGAEFIIDVNSKNLKSIRGIEKAGFAPVAQLFFLVLFNCWRWSFRIKTIDHSSRDLFQI</sequence>
<name>A0A1L3GKJ5_9BACT</name>
<keyword evidence="3" id="KW-1185">Reference proteome</keyword>
<reference evidence="2 3" key="1">
    <citation type="journal article" date="2017" name="Genome Announc.">
        <title>Complete Genome Sequences of Two Acetylene-Fermenting Pelobacter acetylenicus Strains.</title>
        <authorList>
            <person name="Sutton J.M."/>
            <person name="Baesman S.M."/>
            <person name="Fierst J.L."/>
            <person name="Poret-Peterson A.T."/>
            <person name="Oremland R.S."/>
            <person name="Dunlap D.S."/>
            <person name="Akob D.M."/>
        </authorList>
    </citation>
    <scope>NUCLEOTIDE SEQUENCE [LARGE SCALE GENOMIC DNA]</scope>
    <source>
        <strain evidence="2 3">SFB93</strain>
    </source>
</reference>
<feature type="domain" description="N-acetyltransferase" evidence="1">
    <location>
        <begin position="1"/>
        <end position="133"/>
    </location>
</feature>
<dbReference type="Proteomes" id="UP000182517">
    <property type="component" value="Chromosome"/>
</dbReference>
<dbReference type="GO" id="GO:0016747">
    <property type="term" value="F:acyltransferase activity, transferring groups other than amino-acyl groups"/>
    <property type="evidence" value="ECO:0007669"/>
    <property type="project" value="InterPro"/>
</dbReference>
<dbReference type="PROSITE" id="PS51186">
    <property type="entry name" value="GNAT"/>
    <property type="match status" value="1"/>
</dbReference>
<protein>
    <recommendedName>
        <fullName evidence="1">N-acetyltransferase domain-containing protein</fullName>
    </recommendedName>
</protein>
<organism evidence="2 3">
    <name type="scientific">Syntrophotalea acetylenivorans</name>
    <dbReference type="NCBI Taxonomy" id="1842532"/>
    <lineage>
        <taxon>Bacteria</taxon>
        <taxon>Pseudomonadati</taxon>
        <taxon>Thermodesulfobacteriota</taxon>
        <taxon>Desulfuromonadia</taxon>
        <taxon>Desulfuromonadales</taxon>
        <taxon>Syntrophotaleaceae</taxon>
        <taxon>Syntrophotalea</taxon>
    </lineage>
</organism>
<evidence type="ECO:0000313" key="2">
    <source>
        <dbReference type="EMBL" id="APG26444.1"/>
    </source>
</evidence>
<dbReference type="EMBL" id="CP015519">
    <property type="protein sequence ID" value="APG26444.1"/>
    <property type="molecule type" value="Genomic_DNA"/>
</dbReference>
<dbReference type="KEGG" id="pef:A7E78_00320"/>
<dbReference type="STRING" id="1842532.A7E78_00320"/>
<dbReference type="InterPro" id="IPR016181">
    <property type="entry name" value="Acyl_CoA_acyltransferase"/>
</dbReference>
<dbReference type="SUPFAM" id="SSF55729">
    <property type="entry name" value="Acyl-CoA N-acyltransferases (Nat)"/>
    <property type="match status" value="1"/>
</dbReference>
<dbReference type="InterPro" id="IPR000182">
    <property type="entry name" value="GNAT_dom"/>
</dbReference>
<accession>A0A1L3GKJ5</accession>
<evidence type="ECO:0000313" key="3">
    <source>
        <dbReference type="Proteomes" id="UP000182517"/>
    </source>
</evidence>
<evidence type="ECO:0000259" key="1">
    <source>
        <dbReference type="PROSITE" id="PS51186"/>
    </source>
</evidence>
<gene>
    <name evidence="2" type="ORF">A7E78_00320</name>
</gene>
<dbReference type="Pfam" id="PF00583">
    <property type="entry name" value="Acetyltransf_1"/>
    <property type="match status" value="1"/>
</dbReference>
<dbReference type="AlphaFoldDB" id="A0A1L3GKJ5"/>
<proteinExistence type="predicted"/>